<dbReference type="Gene3D" id="3.40.50.1240">
    <property type="entry name" value="Phosphoglycerate mutase-like"/>
    <property type="match status" value="1"/>
</dbReference>
<feature type="binding site" evidence="2">
    <location>
        <position position="58"/>
    </location>
    <ligand>
        <name>substrate</name>
    </ligand>
</feature>
<evidence type="ECO:0000256" key="1">
    <source>
        <dbReference type="PIRSR" id="PIRSR613078-1"/>
    </source>
</evidence>
<dbReference type="SUPFAM" id="SSF53254">
    <property type="entry name" value="Phosphoglycerate mutase-like"/>
    <property type="match status" value="1"/>
</dbReference>
<dbReference type="InterPro" id="IPR050275">
    <property type="entry name" value="PGM_Phosphatase"/>
</dbReference>
<dbReference type="Pfam" id="PF00300">
    <property type="entry name" value="His_Phos_1"/>
    <property type="match status" value="1"/>
</dbReference>
<feature type="active site" description="Tele-phosphohistidine intermediate" evidence="1">
    <location>
        <position position="9"/>
    </location>
</feature>
<dbReference type="InterPro" id="IPR013078">
    <property type="entry name" value="His_Pase_superF_clade-1"/>
</dbReference>
<protein>
    <submittedName>
        <fullName evidence="3">Histidine phosphatase family protein</fullName>
    </submittedName>
</protein>
<dbReference type="GO" id="GO:0005737">
    <property type="term" value="C:cytoplasm"/>
    <property type="evidence" value="ECO:0007669"/>
    <property type="project" value="TreeGrafter"/>
</dbReference>
<dbReference type="EMBL" id="NJGV01000018">
    <property type="protein sequence ID" value="OWY33422.1"/>
    <property type="molecule type" value="Genomic_DNA"/>
</dbReference>
<accession>A0A225SQY5</accession>
<dbReference type="AlphaFoldDB" id="A0A225SQY5"/>
<evidence type="ECO:0000313" key="3">
    <source>
        <dbReference type="EMBL" id="OWY33422.1"/>
    </source>
</evidence>
<proteinExistence type="predicted"/>
<feature type="binding site" evidence="2">
    <location>
        <begin position="8"/>
        <end position="15"/>
    </location>
    <ligand>
        <name>substrate</name>
    </ligand>
</feature>
<organism evidence="3 4">
    <name type="scientific">Herbaspirillum aquaticum</name>
    <dbReference type="NCBI Taxonomy" id="568783"/>
    <lineage>
        <taxon>Bacteria</taxon>
        <taxon>Pseudomonadati</taxon>
        <taxon>Pseudomonadota</taxon>
        <taxon>Betaproteobacteria</taxon>
        <taxon>Burkholderiales</taxon>
        <taxon>Oxalobacteraceae</taxon>
        <taxon>Herbaspirillum</taxon>
    </lineage>
</organism>
<feature type="binding site" evidence="2">
    <location>
        <begin position="82"/>
        <end position="85"/>
    </location>
    <ligand>
        <name>substrate</name>
    </ligand>
</feature>
<dbReference type="GO" id="GO:0016791">
    <property type="term" value="F:phosphatase activity"/>
    <property type="evidence" value="ECO:0007669"/>
    <property type="project" value="TreeGrafter"/>
</dbReference>
<sequence>MTDILLIRHGETDWNVDKRLQGHIDIGLNEAGQRQVLALGEALAGEGIDAVFASDLQRARDTAQAVAGAAGLAVQIDAGLRERCYGGFEGLRHTEIEARYPEAYRQWKAREPDFRYPAGERIAETMREFYERSVAAVQRVLASGRYRKVAIVTHGGVLECVHHWASQTSFAQPRTFDIFNASVNRLHWDGERAHIRSWGEIGHLRRETLDEVDR</sequence>
<evidence type="ECO:0000256" key="2">
    <source>
        <dbReference type="PIRSR" id="PIRSR613078-2"/>
    </source>
</evidence>
<dbReference type="SMART" id="SM00855">
    <property type="entry name" value="PGAM"/>
    <property type="match status" value="1"/>
</dbReference>
<reference evidence="3 4" key="1">
    <citation type="journal article" date="2010" name="Int. J. Syst. Evol. Microbiol.">
        <title>Reclassification of Herbaspirillum putei as a later heterotypic synonym of Herbaspirillum huttiense, with the description of H. huttiense subsp. huttiense subsp. nov. and H. huttiense subsp. putei subsp. nov., comb. nov., and description of Herbaspirillum aquaticum sp. nov.</title>
        <authorList>
            <person name="Dobritsa A.P."/>
            <person name="Reddy M.C."/>
            <person name="Samadpour M."/>
        </authorList>
    </citation>
    <scope>NUCLEOTIDE SEQUENCE [LARGE SCALE GENOMIC DNA]</scope>
    <source>
        <strain evidence="3 4">IEH 4430</strain>
    </source>
</reference>
<evidence type="ECO:0000313" key="4">
    <source>
        <dbReference type="Proteomes" id="UP000214747"/>
    </source>
</evidence>
<keyword evidence="4" id="KW-1185">Reference proteome</keyword>
<dbReference type="RefSeq" id="WP_088756230.1">
    <property type="nucleotide sequence ID" value="NZ_NJGV01000018.1"/>
</dbReference>
<dbReference type="PROSITE" id="PS00175">
    <property type="entry name" value="PG_MUTASE"/>
    <property type="match status" value="1"/>
</dbReference>
<dbReference type="CDD" id="cd07067">
    <property type="entry name" value="HP_PGM_like"/>
    <property type="match status" value="1"/>
</dbReference>
<dbReference type="Proteomes" id="UP000214747">
    <property type="component" value="Unassembled WGS sequence"/>
</dbReference>
<feature type="active site" description="Proton donor/acceptor" evidence="1">
    <location>
        <position position="82"/>
    </location>
</feature>
<dbReference type="PANTHER" id="PTHR48100:SF62">
    <property type="entry name" value="GLUCOSYL-3-PHOSPHOGLYCERATE PHOSPHATASE"/>
    <property type="match status" value="1"/>
</dbReference>
<gene>
    <name evidence="3" type="ORF">CEJ45_17030</name>
</gene>
<dbReference type="InterPro" id="IPR029033">
    <property type="entry name" value="His_PPase_superfam"/>
</dbReference>
<name>A0A225SQY5_9BURK</name>
<comment type="caution">
    <text evidence="3">The sequence shown here is derived from an EMBL/GenBank/DDBJ whole genome shotgun (WGS) entry which is preliminary data.</text>
</comment>
<dbReference type="PANTHER" id="PTHR48100">
    <property type="entry name" value="BROAD-SPECIFICITY PHOSPHATASE YOR283W-RELATED"/>
    <property type="match status" value="1"/>
</dbReference>
<dbReference type="InterPro" id="IPR001345">
    <property type="entry name" value="PG/BPGM_mutase_AS"/>
</dbReference>